<feature type="compositionally biased region" description="Basic and acidic residues" evidence="1">
    <location>
        <begin position="167"/>
        <end position="198"/>
    </location>
</feature>
<feature type="region of interest" description="Disordered" evidence="1">
    <location>
        <begin position="242"/>
        <end position="289"/>
    </location>
</feature>
<protein>
    <submittedName>
        <fullName evidence="2">Uncharacterized protein</fullName>
    </submittedName>
</protein>
<feature type="compositionally biased region" description="Basic and acidic residues" evidence="1">
    <location>
        <begin position="242"/>
        <end position="251"/>
    </location>
</feature>
<evidence type="ECO:0000313" key="3">
    <source>
        <dbReference type="Proteomes" id="UP000679848"/>
    </source>
</evidence>
<feature type="region of interest" description="Disordered" evidence="1">
    <location>
        <begin position="143"/>
        <end position="162"/>
    </location>
</feature>
<evidence type="ECO:0000313" key="2">
    <source>
        <dbReference type="EMBL" id="BCK85357.1"/>
    </source>
</evidence>
<evidence type="ECO:0000256" key="1">
    <source>
        <dbReference type="SAM" id="MobiDB-lite"/>
    </source>
</evidence>
<dbReference type="KEGG" id="pfaa:MM59RIKEN_26760"/>
<name>A0A810QGR9_9FIRM</name>
<gene>
    <name evidence="2" type="ORF">MM59RIKEN_26760</name>
</gene>
<feature type="compositionally biased region" description="Polar residues" evidence="1">
    <location>
        <begin position="1"/>
        <end position="14"/>
    </location>
</feature>
<organism evidence="2 3">
    <name type="scientific">Pusillibacter faecalis</name>
    <dbReference type="NCBI Taxonomy" id="2714358"/>
    <lineage>
        <taxon>Bacteria</taxon>
        <taxon>Bacillati</taxon>
        <taxon>Bacillota</taxon>
        <taxon>Clostridia</taxon>
        <taxon>Eubacteriales</taxon>
        <taxon>Oscillospiraceae</taxon>
        <taxon>Pusillibacter</taxon>
    </lineage>
</organism>
<dbReference type="EMBL" id="AP023420">
    <property type="protein sequence ID" value="BCK85357.1"/>
    <property type="molecule type" value="Genomic_DNA"/>
</dbReference>
<dbReference type="Proteomes" id="UP000679848">
    <property type="component" value="Chromosome"/>
</dbReference>
<keyword evidence="3" id="KW-1185">Reference proteome</keyword>
<feature type="region of interest" description="Disordered" evidence="1">
    <location>
        <begin position="167"/>
        <end position="215"/>
    </location>
</feature>
<reference evidence="2" key="1">
    <citation type="submission" date="2020-09" db="EMBL/GenBank/DDBJ databases">
        <title>New species isolated from human feces.</title>
        <authorList>
            <person name="Kitahara M."/>
            <person name="Shigeno Y."/>
            <person name="Shime M."/>
            <person name="Matsumoto Y."/>
            <person name="Nakamura S."/>
            <person name="Motooka D."/>
            <person name="Fukuoka S."/>
            <person name="Nishikawa H."/>
            <person name="Benno Y."/>
        </authorList>
    </citation>
    <scope>NUCLEOTIDE SEQUENCE</scope>
    <source>
        <strain evidence="2">MM59</strain>
    </source>
</reference>
<proteinExistence type="predicted"/>
<feature type="compositionally biased region" description="Basic and acidic residues" evidence="1">
    <location>
        <begin position="43"/>
        <end position="52"/>
    </location>
</feature>
<feature type="compositionally biased region" description="Basic and acidic residues" evidence="1">
    <location>
        <begin position="273"/>
        <end position="289"/>
    </location>
</feature>
<dbReference type="AlphaFoldDB" id="A0A810QGR9"/>
<feature type="region of interest" description="Disordered" evidence="1">
    <location>
        <begin position="1"/>
        <end position="78"/>
    </location>
</feature>
<sequence length="289" mass="32303">MEETLNTQDQTPETTDGFLEGLDDMEPTADQPEIPSETTQDSAPHEQTKAESGEEPQPAQEPPAEAEEGPAEEPPKTWTLQHLGESRTVNEAEMTALAQKGLDYDRLREKYDEFKPVMDMFSQFANRSGMNTRDYISYIRQEAKKSEGMSSEEAKRAVELEDREATVAAKEAAEADQRKAVEAAEAKKRSDEDRRMADIQEFQNTFPEAAKAPKDIPAEVWDGVRNGLSLTASYARWQVEQARAEAERYQHAAEAAQKNQKNAERSTGSMKSAGEEGNSKDDFLRGFDS</sequence>
<dbReference type="RefSeq" id="WP_213543492.1">
    <property type="nucleotide sequence ID" value="NZ_AP023420.1"/>
</dbReference>
<accession>A0A810QGR9</accession>